<accession>A0A9X2IGR5</accession>
<keyword evidence="2" id="KW-0732">Signal</keyword>
<dbReference type="AlphaFoldDB" id="A0A9X2IGR5"/>
<keyword evidence="1" id="KW-0472">Membrane</keyword>
<comment type="caution">
    <text evidence="3">The sequence shown here is derived from an EMBL/GenBank/DDBJ whole genome shotgun (WGS) entry which is preliminary data.</text>
</comment>
<gene>
    <name evidence="3" type="ORF">M8330_20335</name>
</gene>
<keyword evidence="4" id="KW-1185">Reference proteome</keyword>
<reference evidence="3" key="1">
    <citation type="submission" date="2022-05" db="EMBL/GenBank/DDBJ databases">
        <authorList>
            <person name="Tuo L."/>
        </authorList>
    </citation>
    <scope>NUCLEOTIDE SEQUENCE</scope>
    <source>
        <strain evidence="3">BSK12Z-4</strain>
    </source>
</reference>
<evidence type="ECO:0000256" key="1">
    <source>
        <dbReference type="SAM" id="Phobius"/>
    </source>
</evidence>
<name>A0A9X2IGR5_9ACTN</name>
<feature type="signal peptide" evidence="2">
    <location>
        <begin position="1"/>
        <end position="21"/>
    </location>
</feature>
<organism evidence="3 4">
    <name type="scientific">Nocardioides bruguierae</name>
    <dbReference type="NCBI Taxonomy" id="2945102"/>
    <lineage>
        <taxon>Bacteria</taxon>
        <taxon>Bacillati</taxon>
        <taxon>Actinomycetota</taxon>
        <taxon>Actinomycetes</taxon>
        <taxon>Propionibacteriales</taxon>
        <taxon>Nocardioidaceae</taxon>
        <taxon>Nocardioides</taxon>
    </lineage>
</organism>
<evidence type="ECO:0000313" key="3">
    <source>
        <dbReference type="EMBL" id="MCM0622642.1"/>
    </source>
</evidence>
<dbReference type="RefSeq" id="WP_250828823.1">
    <property type="nucleotide sequence ID" value="NZ_JAMOIL010000042.1"/>
</dbReference>
<evidence type="ECO:0008006" key="5">
    <source>
        <dbReference type="Google" id="ProtNLM"/>
    </source>
</evidence>
<proteinExistence type="predicted"/>
<sequence>MLSLRWTARVLLLLSVAAAVAACWLVLDNPSIDGTSRGDDYTCLAPYETVLLHGDNTPGGEPPQDAVAIHDRCEAAGARRFELAVAAAAGSVVLLLGGVVVRERDRHSVARY</sequence>
<dbReference type="Proteomes" id="UP001139485">
    <property type="component" value="Unassembled WGS sequence"/>
</dbReference>
<dbReference type="PROSITE" id="PS51257">
    <property type="entry name" value="PROKAR_LIPOPROTEIN"/>
    <property type="match status" value="1"/>
</dbReference>
<feature type="chain" id="PRO_5040986752" description="Lipoprotein" evidence="2">
    <location>
        <begin position="22"/>
        <end position="112"/>
    </location>
</feature>
<protein>
    <recommendedName>
        <fullName evidence="5">Lipoprotein</fullName>
    </recommendedName>
</protein>
<keyword evidence="1" id="KW-0812">Transmembrane</keyword>
<feature type="transmembrane region" description="Helical" evidence="1">
    <location>
        <begin position="83"/>
        <end position="101"/>
    </location>
</feature>
<evidence type="ECO:0000256" key="2">
    <source>
        <dbReference type="SAM" id="SignalP"/>
    </source>
</evidence>
<dbReference type="EMBL" id="JAMOIL010000042">
    <property type="protein sequence ID" value="MCM0622642.1"/>
    <property type="molecule type" value="Genomic_DNA"/>
</dbReference>
<evidence type="ECO:0000313" key="4">
    <source>
        <dbReference type="Proteomes" id="UP001139485"/>
    </source>
</evidence>
<keyword evidence="1" id="KW-1133">Transmembrane helix</keyword>